<keyword evidence="2" id="KW-1133">Transmembrane helix</keyword>
<name>A0A831ETX1_ERWAM</name>
<dbReference type="EMBL" id="CAPB01000024">
    <property type="protein sequence ID" value="CCO94351.1"/>
    <property type="molecule type" value="Genomic_DNA"/>
</dbReference>
<proteinExistence type="predicted"/>
<feature type="domain" description="Endonuclease/exonuclease/phosphatase" evidence="3">
    <location>
        <begin position="105"/>
        <end position="309"/>
    </location>
</feature>
<evidence type="ECO:0000259" key="3">
    <source>
        <dbReference type="Pfam" id="PF03372"/>
    </source>
</evidence>
<feature type="region of interest" description="Disordered" evidence="1">
    <location>
        <begin position="345"/>
        <end position="372"/>
    </location>
</feature>
<dbReference type="InterPro" id="IPR005135">
    <property type="entry name" value="Endo/exonuclease/phosphatase"/>
</dbReference>
<dbReference type="SUPFAM" id="SSF56219">
    <property type="entry name" value="DNase I-like"/>
    <property type="match status" value="1"/>
</dbReference>
<dbReference type="GeneID" id="97606552"/>
<feature type="compositionally biased region" description="Basic and acidic residues" evidence="1">
    <location>
        <begin position="351"/>
        <end position="363"/>
    </location>
</feature>
<feature type="transmembrane region" description="Helical" evidence="2">
    <location>
        <begin position="32"/>
        <end position="51"/>
    </location>
</feature>
<sequence length="372" mass="41835">MVFLTFLTLVLVLLTLAPLLHFQAWWIRVWDFPRLQLAIMGAGFTLVSLCFSSQHGWALVLALINAGCAAYQCWWIYPYTSFSPKQVKDHRGYSDAPRLRVMVSNVLTPNRQAARLLAQVQAEQPDVLIALETDHWWQAQLDVLSADYPYSLKCPQDNLYGMHVYSRLPLKDAEIQFLVDDAIPSMHMLVQLDEQTDVRLHCVHPMPPSPTESDESTDRDAELVMVGKSVASAAQPVIVTGDLNDVAWSRTTQLFLKISGLLDPRRGRGMFCTFHAGYPILRWPLDHVFHSQHFVLAGIRRLQNMGSDHFPILIDLVYAPLKGQQQESLEKDAADEAEAREIMAATDSTVDEVHVPGEPDKRPLGQVTGIAD</sequence>
<protein>
    <recommendedName>
        <fullName evidence="3">Endonuclease/exonuclease/phosphatase domain-containing protein</fullName>
    </recommendedName>
</protein>
<dbReference type="Proteomes" id="UP000013111">
    <property type="component" value="Unassembled WGS sequence"/>
</dbReference>
<comment type="caution">
    <text evidence="4">The sequence shown here is derived from an EMBL/GenBank/DDBJ whole genome shotgun (WGS) entry which is preliminary data.</text>
</comment>
<organism evidence="4 5">
    <name type="scientific">Erwinia amylovora NBRC 12687 = CFBP 1232</name>
    <dbReference type="NCBI Taxonomy" id="1219359"/>
    <lineage>
        <taxon>Bacteria</taxon>
        <taxon>Pseudomonadati</taxon>
        <taxon>Pseudomonadota</taxon>
        <taxon>Gammaproteobacteria</taxon>
        <taxon>Enterobacterales</taxon>
        <taxon>Erwiniaceae</taxon>
        <taxon>Erwinia</taxon>
    </lineage>
</organism>
<dbReference type="InterPro" id="IPR036691">
    <property type="entry name" value="Endo/exonu/phosph_ase_sf"/>
</dbReference>
<dbReference type="RefSeq" id="WP_004158565.1">
    <property type="nucleotide sequence ID" value="NZ_BAYW01000015.1"/>
</dbReference>
<reference evidence="4 5" key="1">
    <citation type="submission" date="2012-11" db="EMBL/GenBank/DDBJ databases">
        <authorList>
            <person name="Linke B."/>
        </authorList>
    </citation>
    <scope>NUCLEOTIDE SEQUENCE [LARGE SCALE GENOMIC DNA]</scope>
    <source>
        <strain evidence="5">CFBP 1232</strain>
    </source>
</reference>
<evidence type="ECO:0000313" key="5">
    <source>
        <dbReference type="Proteomes" id="UP000013111"/>
    </source>
</evidence>
<accession>A0A831ETX1</accession>
<keyword evidence="2" id="KW-0812">Transmembrane</keyword>
<dbReference type="Gene3D" id="3.60.10.10">
    <property type="entry name" value="Endonuclease/exonuclease/phosphatase"/>
    <property type="match status" value="1"/>
</dbReference>
<evidence type="ECO:0000256" key="1">
    <source>
        <dbReference type="SAM" id="MobiDB-lite"/>
    </source>
</evidence>
<dbReference type="GO" id="GO:0003824">
    <property type="term" value="F:catalytic activity"/>
    <property type="evidence" value="ECO:0007669"/>
    <property type="project" value="InterPro"/>
</dbReference>
<keyword evidence="2" id="KW-0472">Membrane</keyword>
<dbReference type="Pfam" id="PF03372">
    <property type="entry name" value="Exo_endo_phos"/>
    <property type="match status" value="1"/>
</dbReference>
<evidence type="ECO:0000256" key="2">
    <source>
        <dbReference type="SAM" id="Phobius"/>
    </source>
</evidence>
<feature type="transmembrane region" description="Helical" evidence="2">
    <location>
        <begin position="58"/>
        <end position="77"/>
    </location>
</feature>
<reference evidence="4 5" key="2">
    <citation type="submission" date="2013-04" db="EMBL/GenBank/DDBJ databases">
        <title>Comparative genomics of 12 strains of Erwinia amylovora identifies a pan-genome with a large conserved core and provides insights into host specificity.</title>
        <authorList>
            <person name="Mann R.A."/>
            <person name="Smits T.H.M."/>
            <person name="Buehlmann A."/>
            <person name="Blom J."/>
            <person name="Goesmann A."/>
            <person name="Frey J.E."/>
            <person name="Plummer K.M."/>
            <person name="Beer S.V."/>
            <person name="Luck J."/>
            <person name="Duffy B."/>
            <person name="Rodoni B."/>
        </authorList>
    </citation>
    <scope>NUCLEOTIDE SEQUENCE [LARGE SCALE GENOMIC DNA]</scope>
    <source>
        <strain evidence="5">CFBP 1232</strain>
    </source>
</reference>
<evidence type="ECO:0000313" key="4">
    <source>
        <dbReference type="EMBL" id="CCO94351.1"/>
    </source>
</evidence>
<dbReference type="AlphaFoldDB" id="A0A831ETX1"/>
<gene>
    <name evidence="4" type="ORF">BN437_2433</name>
</gene>